<evidence type="ECO:0000256" key="9">
    <source>
        <dbReference type="ARBA" id="ARBA00022771"/>
    </source>
</evidence>
<dbReference type="PANTHER" id="PTHR20973">
    <property type="entry name" value="NON-SMC ELEMENT 1-RELATED"/>
    <property type="match status" value="1"/>
</dbReference>
<evidence type="ECO:0000256" key="1">
    <source>
        <dbReference type="ARBA" id="ARBA00000900"/>
    </source>
</evidence>
<feature type="domain" description="Non-structural maintenance of chromosomes element 1 RING C4HC3-type" evidence="17">
    <location>
        <begin position="200"/>
        <end position="242"/>
    </location>
</feature>
<evidence type="ECO:0000256" key="12">
    <source>
        <dbReference type="ARBA" id="ARBA00023172"/>
    </source>
</evidence>
<dbReference type="InterPro" id="IPR013083">
    <property type="entry name" value="Znf_RING/FYVE/PHD"/>
</dbReference>
<dbReference type="Gene3D" id="3.30.40.10">
    <property type="entry name" value="Zinc/RING finger domain, C3HC4 (zinc finger)"/>
    <property type="match status" value="1"/>
</dbReference>
<evidence type="ECO:0000256" key="11">
    <source>
        <dbReference type="ARBA" id="ARBA00022833"/>
    </source>
</evidence>
<feature type="compositionally biased region" description="Low complexity" evidence="16">
    <location>
        <begin position="269"/>
        <end position="287"/>
    </location>
</feature>
<evidence type="ECO:0000256" key="16">
    <source>
        <dbReference type="SAM" id="MobiDB-lite"/>
    </source>
</evidence>
<evidence type="ECO:0000259" key="17">
    <source>
        <dbReference type="Pfam" id="PF08746"/>
    </source>
</evidence>
<proteinExistence type="inferred from homology"/>
<sequence length="329" mass="36650">MPNLSWRHHALVQALLSRGPMSETKFHSLFHALTKKDPGSHKQLFNECLLAINKELAYVQFELRACRNQYDGEVCYGVVNNVADEQAKLGTKYSVPQITFYKSVVEAIVNDVTGQGCISNISALNVQLECQLAIGSQSQGGPSTIPPAIRNFTMSQKEKTLEELVKDGWLCSTSDGNIGLGVRSFLDLRSWLRMNDVPTCDICNEAGVKAELCHKEGCMVRIHSYCLKKKFPRQAERVCTGCGSSWGIRASNRDLVEEEENEELNESTQAQSQAQAQAQSQAASSLRRSPRKRLRSCKLEQIETNNPGSSGASNVNPERRTTRRSVRQR</sequence>
<feature type="compositionally biased region" description="Acidic residues" evidence="16">
    <location>
        <begin position="256"/>
        <end position="265"/>
    </location>
</feature>
<dbReference type="GO" id="GO:0005634">
    <property type="term" value="C:nucleus"/>
    <property type="evidence" value="ECO:0007669"/>
    <property type="project" value="UniProtKB-SubCell"/>
</dbReference>
<keyword evidence="8 15" id="KW-0227">DNA damage</keyword>
<keyword evidence="14 15" id="KW-0539">Nucleus</keyword>
<dbReference type="InterPro" id="IPR036388">
    <property type="entry name" value="WH-like_DNA-bd_sf"/>
</dbReference>
<keyword evidence="10 15" id="KW-0833">Ubl conjugation pathway</keyword>
<comment type="caution">
    <text evidence="18">The sequence shown here is derived from an EMBL/GenBank/DDBJ whole genome shotgun (WGS) entry which is preliminary data.</text>
</comment>
<dbReference type="Proteomes" id="UP001419268">
    <property type="component" value="Unassembled WGS sequence"/>
</dbReference>
<dbReference type="Gene3D" id="1.10.10.10">
    <property type="entry name" value="Winged helix-like DNA-binding domain superfamily/Winged helix DNA-binding domain"/>
    <property type="match status" value="1"/>
</dbReference>
<dbReference type="GO" id="GO:0030915">
    <property type="term" value="C:Smc5-Smc6 complex"/>
    <property type="evidence" value="ECO:0007669"/>
    <property type="project" value="UniProtKB-UniRule"/>
</dbReference>
<dbReference type="EC" id="2.3.2.27" evidence="4 15"/>
<comment type="catalytic activity">
    <reaction evidence="1 15">
        <text>S-ubiquitinyl-[E2 ubiquitin-conjugating enzyme]-L-cysteine + [acceptor protein]-L-lysine = [E2 ubiquitin-conjugating enzyme]-L-cysteine + N(6)-ubiquitinyl-[acceptor protein]-L-lysine.</text>
        <dbReference type="EC" id="2.3.2.27"/>
    </reaction>
</comment>
<evidence type="ECO:0000256" key="15">
    <source>
        <dbReference type="RuleBase" id="RU368018"/>
    </source>
</evidence>
<dbReference type="Pfam" id="PF07574">
    <property type="entry name" value="SMC_Nse1"/>
    <property type="match status" value="1"/>
</dbReference>
<evidence type="ECO:0000256" key="13">
    <source>
        <dbReference type="ARBA" id="ARBA00023204"/>
    </source>
</evidence>
<organism evidence="18 19">
    <name type="scientific">Stephania cephalantha</name>
    <dbReference type="NCBI Taxonomy" id="152367"/>
    <lineage>
        <taxon>Eukaryota</taxon>
        <taxon>Viridiplantae</taxon>
        <taxon>Streptophyta</taxon>
        <taxon>Embryophyta</taxon>
        <taxon>Tracheophyta</taxon>
        <taxon>Spermatophyta</taxon>
        <taxon>Magnoliopsida</taxon>
        <taxon>Ranunculales</taxon>
        <taxon>Menispermaceae</taxon>
        <taxon>Menispermoideae</taxon>
        <taxon>Cissampelideae</taxon>
        <taxon>Stephania</taxon>
    </lineage>
</organism>
<dbReference type="GO" id="GO:0008270">
    <property type="term" value="F:zinc ion binding"/>
    <property type="evidence" value="ECO:0007669"/>
    <property type="project" value="UniProtKB-KW"/>
</dbReference>
<gene>
    <name evidence="18" type="ORF">Scep_003098</name>
</gene>
<evidence type="ECO:0000256" key="10">
    <source>
        <dbReference type="ARBA" id="ARBA00022786"/>
    </source>
</evidence>
<keyword evidence="19" id="KW-1185">Reference proteome</keyword>
<dbReference type="FunFam" id="3.90.1150.220:FF:000002">
    <property type="entry name" value="Non-structural maintenance of chromosomes element 1"/>
    <property type="match status" value="1"/>
</dbReference>
<evidence type="ECO:0000256" key="4">
    <source>
        <dbReference type="ARBA" id="ARBA00012483"/>
    </source>
</evidence>
<keyword evidence="7 15" id="KW-0479">Metal-binding</keyword>
<protein>
    <recommendedName>
        <fullName evidence="5 15">Non-structural maintenance of chromosomes element 1 homolog</fullName>
        <ecNumber evidence="4 15">2.3.2.27</ecNumber>
    </recommendedName>
</protein>
<keyword evidence="9 15" id="KW-0863">Zinc-finger</keyword>
<name>A0AAP0KS96_9MAGN</name>
<dbReference type="InterPro" id="IPR014857">
    <property type="entry name" value="Nse1_RING_C4HC3-type"/>
</dbReference>
<dbReference type="Pfam" id="PF08746">
    <property type="entry name" value="zf-RING-like"/>
    <property type="match status" value="1"/>
</dbReference>
<evidence type="ECO:0000256" key="6">
    <source>
        <dbReference type="ARBA" id="ARBA00022679"/>
    </source>
</evidence>
<dbReference type="InterPro" id="IPR011513">
    <property type="entry name" value="Nse1"/>
</dbReference>
<feature type="region of interest" description="Disordered" evidence="16">
    <location>
        <begin position="256"/>
        <end position="329"/>
    </location>
</feature>
<evidence type="ECO:0000313" key="18">
    <source>
        <dbReference type="EMBL" id="KAK9156524.1"/>
    </source>
</evidence>
<keyword evidence="11 15" id="KW-0862">Zinc</keyword>
<comment type="subcellular location">
    <subcellularLocation>
        <location evidence="2 15">Nucleus</location>
    </subcellularLocation>
</comment>
<dbReference type="CDD" id="cd16493">
    <property type="entry name" value="RING-CH-C4HC3_NSE1"/>
    <property type="match status" value="1"/>
</dbReference>
<keyword evidence="6 15" id="KW-0808">Transferase</keyword>
<evidence type="ECO:0000256" key="8">
    <source>
        <dbReference type="ARBA" id="ARBA00022763"/>
    </source>
</evidence>
<comment type="similarity">
    <text evidence="3 15">Belongs to the NSE1 family.</text>
</comment>
<evidence type="ECO:0000256" key="2">
    <source>
        <dbReference type="ARBA" id="ARBA00004123"/>
    </source>
</evidence>
<dbReference type="AlphaFoldDB" id="A0AAP0KS96"/>
<evidence type="ECO:0000256" key="14">
    <source>
        <dbReference type="ARBA" id="ARBA00023242"/>
    </source>
</evidence>
<dbReference type="Gene3D" id="3.90.1150.220">
    <property type="match status" value="1"/>
</dbReference>
<keyword evidence="12 15" id="KW-0233">DNA recombination</keyword>
<dbReference type="PANTHER" id="PTHR20973:SF0">
    <property type="entry name" value="NON-STRUCTURAL MAINTENANCE OF CHROMOSOMES ELEMENT 1 HOMOLOG"/>
    <property type="match status" value="1"/>
</dbReference>
<reference evidence="18 19" key="1">
    <citation type="submission" date="2024-01" db="EMBL/GenBank/DDBJ databases">
        <title>Genome assemblies of Stephania.</title>
        <authorList>
            <person name="Yang L."/>
        </authorList>
    </citation>
    <scope>NUCLEOTIDE SEQUENCE [LARGE SCALE GENOMIC DNA]</scope>
    <source>
        <strain evidence="18">JXDWG</strain>
        <tissue evidence="18">Leaf</tissue>
    </source>
</reference>
<evidence type="ECO:0000256" key="5">
    <source>
        <dbReference type="ARBA" id="ARBA00019422"/>
    </source>
</evidence>
<accession>A0AAP0KS96</accession>
<feature type="compositionally biased region" description="Polar residues" evidence="16">
    <location>
        <begin position="302"/>
        <end position="316"/>
    </location>
</feature>
<evidence type="ECO:0000256" key="3">
    <source>
        <dbReference type="ARBA" id="ARBA00010258"/>
    </source>
</evidence>
<keyword evidence="13 15" id="KW-0234">DNA repair</keyword>
<comment type="subunit">
    <text evidence="15">Component of the Smc5-Smc6 complex.</text>
</comment>
<evidence type="ECO:0000256" key="7">
    <source>
        <dbReference type="ARBA" id="ARBA00022723"/>
    </source>
</evidence>
<dbReference type="GO" id="GO:0061630">
    <property type="term" value="F:ubiquitin protein ligase activity"/>
    <property type="evidence" value="ECO:0007669"/>
    <property type="project" value="UniProtKB-EC"/>
</dbReference>
<dbReference type="EMBL" id="JBBNAG010000002">
    <property type="protein sequence ID" value="KAK9156524.1"/>
    <property type="molecule type" value="Genomic_DNA"/>
</dbReference>
<evidence type="ECO:0000313" key="19">
    <source>
        <dbReference type="Proteomes" id="UP001419268"/>
    </source>
</evidence>
<dbReference type="GO" id="GO:0000724">
    <property type="term" value="P:double-strand break repair via homologous recombination"/>
    <property type="evidence" value="ECO:0007669"/>
    <property type="project" value="TreeGrafter"/>
</dbReference>